<evidence type="ECO:0000313" key="2">
    <source>
        <dbReference type="EMBL" id="ANJ28071.1"/>
    </source>
</evidence>
<dbReference type="EMBL" id="CP013979">
    <property type="protein sequence ID" value="ANJ28071.1"/>
    <property type="molecule type" value="Genomic_DNA"/>
</dbReference>
<feature type="transmembrane region" description="Helical" evidence="1">
    <location>
        <begin position="63"/>
        <end position="80"/>
    </location>
</feature>
<dbReference type="PANTHER" id="PTHR36974:SF1">
    <property type="entry name" value="DOXX FAMILY MEMBRANE PROTEIN"/>
    <property type="match status" value="1"/>
</dbReference>
<name>A0A191WII5_9MICO</name>
<organism evidence="2 3">
    <name type="scientific">Agromyces aureus</name>
    <dbReference type="NCBI Taxonomy" id="453304"/>
    <lineage>
        <taxon>Bacteria</taxon>
        <taxon>Bacillati</taxon>
        <taxon>Actinomycetota</taxon>
        <taxon>Actinomycetes</taxon>
        <taxon>Micrococcales</taxon>
        <taxon>Microbacteriaceae</taxon>
        <taxon>Agromyces</taxon>
    </lineage>
</organism>
<dbReference type="RefSeq" id="WP_067879475.1">
    <property type="nucleotide sequence ID" value="NZ_CP013979.1"/>
</dbReference>
<evidence type="ECO:0000313" key="3">
    <source>
        <dbReference type="Proteomes" id="UP000078437"/>
    </source>
</evidence>
<feature type="transmembrane region" description="Helical" evidence="1">
    <location>
        <begin position="123"/>
        <end position="140"/>
    </location>
</feature>
<dbReference type="STRING" id="453304.ATC03_16495"/>
<reference evidence="3" key="2">
    <citation type="submission" date="2016-01" db="EMBL/GenBank/DDBJ databases">
        <title>Complete genome sequence of Agromyces aureus AR33T and comparison with related organisms.</title>
        <authorList>
            <person name="Corretto E."/>
            <person name="Antonielli L."/>
            <person name="Sessitsch A."/>
            <person name="Brader G."/>
        </authorList>
    </citation>
    <scope>NUCLEOTIDE SEQUENCE [LARGE SCALE GENOMIC DNA]</scope>
    <source>
        <strain evidence="3">AR33</strain>
    </source>
</reference>
<proteinExistence type="predicted"/>
<dbReference type="Proteomes" id="UP000078437">
    <property type="component" value="Chromosome"/>
</dbReference>
<evidence type="ECO:0008006" key="4">
    <source>
        <dbReference type="Google" id="ProtNLM"/>
    </source>
</evidence>
<keyword evidence="3" id="KW-1185">Reference proteome</keyword>
<keyword evidence="1" id="KW-1133">Transmembrane helix</keyword>
<sequence length="153" mass="17168">MRRRPNENATRPLTVIRSLTRWLLAALLVFAGLSHLFWARKGYRIVVPDWVEQVAPIDKDGVVVASGAAEVLLGTAVIALPRERRRVGVLIAAFFVAVFPGNVHQWRTGRPAPLMRTDRARFVRLFLQPVLVAWALWSTAPDDRAGRGGRRAR</sequence>
<dbReference type="KEGG" id="agy:ATC03_16495"/>
<feature type="transmembrane region" description="Helical" evidence="1">
    <location>
        <begin position="87"/>
        <end position="103"/>
    </location>
</feature>
<reference evidence="2 3" key="1">
    <citation type="journal article" date="2016" name="Int. J. Syst. Evol. Microbiol.">
        <title>Agromyces aureus sp. nov., isolated from the rhizosphere of Salix caprea L. grown in a heavy-metal-contaminated soil.</title>
        <authorList>
            <person name="Corretto E."/>
            <person name="Antonielli L."/>
            <person name="Sessitsch A."/>
            <person name="Compant S."/>
            <person name="Gorfer M."/>
            <person name="Kuffner M."/>
            <person name="Brader G."/>
        </authorList>
    </citation>
    <scope>NUCLEOTIDE SEQUENCE [LARGE SCALE GENOMIC DNA]</scope>
    <source>
        <strain evidence="2 3">AR33</strain>
    </source>
</reference>
<protein>
    <recommendedName>
        <fullName evidence="4">DoxX family protein</fullName>
    </recommendedName>
</protein>
<dbReference type="PANTHER" id="PTHR36974">
    <property type="entry name" value="MEMBRANE PROTEIN-RELATED"/>
    <property type="match status" value="1"/>
</dbReference>
<evidence type="ECO:0000256" key="1">
    <source>
        <dbReference type="SAM" id="Phobius"/>
    </source>
</evidence>
<keyword evidence="1" id="KW-0472">Membrane</keyword>
<accession>A0A191WII5</accession>
<dbReference type="AlphaFoldDB" id="A0A191WII5"/>
<gene>
    <name evidence="2" type="ORF">ATC03_16495</name>
</gene>
<keyword evidence="1" id="KW-0812">Transmembrane</keyword>